<evidence type="ECO:0000313" key="3">
    <source>
        <dbReference type="EMBL" id="KAK5978265.1"/>
    </source>
</evidence>
<feature type="chain" id="PRO_5042921947" description="Secreted protein" evidence="2">
    <location>
        <begin position="20"/>
        <end position="133"/>
    </location>
</feature>
<sequence>MRWLILVCLAVLCSFQLQAKVLQYEEYIRKKYRTKNMLLKRISCAKGRSKLVCSLYYTLPPSCHSLSRRKAQCLEIIPPAQSSKKDSPSKKSDKKTSKENDFIMRISILQHKAVFLKYTKRILFQHNRHPKSD</sequence>
<name>A0AAN8FW85_TRICO</name>
<proteinExistence type="predicted"/>
<dbReference type="AlphaFoldDB" id="A0AAN8FW85"/>
<gene>
    <name evidence="3" type="ORF">GCK32_013164</name>
</gene>
<dbReference type="EMBL" id="WIXE01009629">
    <property type="protein sequence ID" value="KAK5978265.1"/>
    <property type="molecule type" value="Genomic_DNA"/>
</dbReference>
<keyword evidence="2" id="KW-0732">Signal</keyword>
<evidence type="ECO:0000256" key="1">
    <source>
        <dbReference type="SAM" id="MobiDB-lite"/>
    </source>
</evidence>
<reference evidence="3 4" key="1">
    <citation type="submission" date="2019-10" db="EMBL/GenBank/DDBJ databases">
        <title>Assembly and Annotation for the nematode Trichostrongylus colubriformis.</title>
        <authorList>
            <person name="Martin J."/>
        </authorList>
    </citation>
    <scope>NUCLEOTIDE SEQUENCE [LARGE SCALE GENOMIC DNA]</scope>
    <source>
        <strain evidence="3">G859</strain>
        <tissue evidence="3">Whole worm</tissue>
    </source>
</reference>
<organism evidence="3 4">
    <name type="scientific">Trichostrongylus colubriformis</name>
    <name type="common">Black scour worm</name>
    <dbReference type="NCBI Taxonomy" id="6319"/>
    <lineage>
        <taxon>Eukaryota</taxon>
        <taxon>Metazoa</taxon>
        <taxon>Ecdysozoa</taxon>
        <taxon>Nematoda</taxon>
        <taxon>Chromadorea</taxon>
        <taxon>Rhabditida</taxon>
        <taxon>Rhabditina</taxon>
        <taxon>Rhabditomorpha</taxon>
        <taxon>Strongyloidea</taxon>
        <taxon>Trichostrongylidae</taxon>
        <taxon>Trichostrongylus</taxon>
    </lineage>
</organism>
<feature type="signal peptide" evidence="2">
    <location>
        <begin position="1"/>
        <end position="19"/>
    </location>
</feature>
<evidence type="ECO:0000256" key="2">
    <source>
        <dbReference type="SAM" id="SignalP"/>
    </source>
</evidence>
<feature type="compositionally biased region" description="Basic and acidic residues" evidence="1">
    <location>
        <begin position="83"/>
        <end position="98"/>
    </location>
</feature>
<dbReference type="Proteomes" id="UP001331761">
    <property type="component" value="Unassembled WGS sequence"/>
</dbReference>
<accession>A0AAN8FW85</accession>
<evidence type="ECO:0000313" key="4">
    <source>
        <dbReference type="Proteomes" id="UP001331761"/>
    </source>
</evidence>
<comment type="caution">
    <text evidence="3">The sequence shown here is derived from an EMBL/GenBank/DDBJ whole genome shotgun (WGS) entry which is preliminary data.</text>
</comment>
<feature type="region of interest" description="Disordered" evidence="1">
    <location>
        <begin position="78"/>
        <end position="98"/>
    </location>
</feature>
<keyword evidence="4" id="KW-1185">Reference proteome</keyword>
<protein>
    <recommendedName>
        <fullName evidence="5">Secreted protein</fullName>
    </recommendedName>
</protein>
<evidence type="ECO:0008006" key="5">
    <source>
        <dbReference type="Google" id="ProtNLM"/>
    </source>
</evidence>